<dbReference type="OrthoDB" id="3044801at2759"/>
<name>A0A8H5ASG8_9AGAR</name>
<dbReference type="AlphaFoldDB" id="A0A8H5ASG8"/>
<dbReference type="Proteomes" id="UP000567179">
    <property type="component" value="Unassembled WGS sequence"/>
</dbReference>
<protein>
    <submittedName>
        <fullName evidence="2">Uncharacterized protein</fullName>
    </submittedName>
</protein>
<evidence type="ECO:0000313" key="3">
    <source>
        <dbReference type="Proteomes" id="UP000567179"/>
    </source>
</evidence>
<comment type="caution">
    <text evidence="2">The sequence shown here is derived from an EMBL/GenBank/DDBJ whole genome shotgun (WGS) entry which is preliminary data.</text>
</comment>
<keyword evidence="1" id="KW-0732">Signal</keyword>
<organism evidence="2 3">
    <name type="scientific">Psilocybe cf. subviscida</name>
    <dbReference type="NCBI Taxonomy" id="2480587"/>
    <lineage>
        <taxon>Eukaryota</taxon>
        <taxon>Fungi</taxon>
        <taxon>Dikarya</taxon>
        <taxon>Basidiomycota</taxon>
        <taxon>Agaricomycotina</taxon>
        <taxon>Agaricomycetes</taxon>
        <taxon>Agaricomycetidae</taxon>
        <taxon>Agaricales</taxon>
        <taxon>Agaricineae</taxon>
        <taxon>Strophariaceae</taxon>
        <taxon>Psilocybe</taxon>
    </lineage>
</organism>
<accession>A0A8H5ASG8</accession>
<evidence type="ECO:0000313" key="2">
    <source>
        <dbReference type="EMBL" id="KAF5310065.1"/>
    </source>
</evidence>
<proteinExistence type="predicted"/>
<feature type="signal peptide" evidence="1">
    <location>
        <begin position="1"/>
        <end position="34"/>
    </location>
</feature>
<feature type="chain" id="PRO_5034379945" evidence="1">
    <location>
        <begin position="35"/>
        <end position="121"/>
    </location>
</feature>
<gene>
    <name evidence="2" type="ORF">D9619_010317</name>
</gene>
<evidence type="ECO:0000256" key="1">
    <source>
        <dbReference type="SAM" id="SignalP"/>
    </source>
</evidence>
<reference evidence="2 3" key="1">
    <citation type="journal article" date="2020" name="ISME J.">
        <title>Uncovering the hidden diversity of litter-decomposition mechanisms in mushroom-forming fungi.</title>
        <authorList>
            <person name="Floudas D."/>
            <person name="Bentzer J."/>
            <person name="Ahren D."/>
            <person name="Johansson T."/>
            <person name="Persson P."/>
            <person name="Tunlid A."/>
        </authorList>
    </citation>
    <scope>NUCLEOTIDE SEQUENCE [LARGE SCALE GENOMIC DNA]</scope>
    <source>
        <strain evidence="2 3">CBS 101986</strain>
    </source>
</reference>
<dbReference type="EMBL" id="JAACJJ010000058">
    <property type="protein sequence ID" value="KAF5310065.1"/>
    <property type="molecule type" value="Genomic_DNA"/>
</dbReference>
<keyword evidence="3" id="KW-1185">Reference proteome</keyword>
<sequence>MLIRCLDRAPGPAMQLKGFLLAAAIVFFSTGATAVDITLFDGANCGGGSPGTSSIGTNTCLTLATCSTKSVSYNGVPNQIQFFISGGGHDRCSNGPSLVLGPGSGCATAPDGVNWESFAVF</sequence>